<sequence length="106" mass="11920">MWRVLGFGNIVLFFSRTLGPACVYFGVVVLLHSWVGSPIILICFVLLLKDVIVSLHALNILELGFNTVIFLCSYLHSSCLFSFLYFFCVTVCRSRIPRCIALNTAP</sequence>
<evidence type="ECO:0000313" key="2">
    <source>
        <dbReference type="EMBL" id="RPA87510.1"/>
    </source>
</evidence>
<evidence type="ECO:0000313" key="3">
    <source>
        <dbReference type="Proteomes" id="UP000275078"/>
    </source>
</evidence>
<evidence type="ECO:0000256" key="1">
    <source>
        <dbReference type="SAM" id="Phobius"/>
    </source>
</evidence>
<keyword evidence="1" id="KW-0472">Membrane</keyword>
<organism evidence="2 3">
    <name type="scientific">Ascobolus immersus RN42</name>
    <dbReference type="NCBI Taxonomy" id="1160509"/>
    <lineage>
        <taxon>Eukaryota</taxon>
        <taxon>Fungi</taxon>
        <taxon>Dikarya</taxon>
        <taxon>Ascomycota</taxon>
        <taxon>Pezizomycotina</taxon>
        <taxon>Pezizomycetes</taxon>
        <taxon>Pezizales</taxon>
        <taxon>Ascobolaceae</taxon>
        <taxon>Ascobolus</taxon>
    </lineage>
</organism>
<proteinExistence type="predicted"/>
<keyword evidence="1" id="KW-0812">Transmembrane</keyword>
<protein>
    <submittedName>
        <fullName evidence="2">Uncharacterized protein</fullName>
    </submittedName>
</protein>
<accession>A0A3N4ITK0</accession>
<name>A0A3N4ITK0_ASCIM</name>
<feature type="transmembrane region" description="Helical" evidence="1">
    <location>
        <begin position="68"/>
        <end position="88"/>
    </location>
</feature>
<reference evidence="2 3" key="1">
    <citation type="journal article" date="2018" name="Nat. Ecol. Evol.">
        <title>Pezizomycetes genomes reveal the molecular basis of ectomycorrhizal truffle lifestyle.</title>
        <authorList>
            <person name="Murat C."/>
            <person name="Payen T."/>
            <person name="Noel B."/>
            <person name="Kuo A."/>
            <person name="Morin E."/>
            <person name="Chen J."/>
            <person name="Kohler A."/>
            <person name="Krizsan K."/>
            <person name="Balestrini R."/>
            <person name="Da Silva C."/>
            <person name="Montanini B."/>
            <person name="Hainaut M."/>
            <person name="Levati E."/>
            <person name="Barry K.W."/>
            <person name="Belfiori B."/>
            <person name="Cichocki N."/>
            <person name="Clum A."/>
            <person name="Dockter R.B."/>
            <person name="Fauchery L."/>
            <person name="Guy J."/>
            <person name="Iotti M."/>
            <person name="Le Tacon F."/>
            <person name="Lindquist E.A."/>
            <person name="Lipzen A."/>
            <person name="Malagnac F."/>
            <person name="Mello A."/>
            <person name="Molinier V."/>
            <person name="Miyauchi S."/>
            <person name="Poulain J."/>
            <person name="Riccioni C."/>
            <person name="Rubini A."/>
            <person name="Sitrit Y."/>
            <person name="Splivallo R."/>
            <person name="Traeger S."/>
            <person name="Wang M."/>
            <person name="Zifcakova L."/>
            <person name="Wipf D."/>
            <person name="Zambonelli A."/>
            <person name="Paolocci F."/>
            <person name="Nowrousian M."/>
            <person name="Ottonello S."/>
            <person name="Baldrian P."/>
            <person name="Spatafora J.W."/>
            <person name="Henrissat B."/>
            <person name="Nagy L.G."/>
            <person name="Aury J.M."/>
            <person name="Wincker P."/>
            <person name="Grigoriev I.V."/>
            <person name="Bonfante P."/>
            <person name="Martin F.M."/>
        </authorList>
    </citation>
    <scope>NUCLEOTIDE SEQUENCE [LARGE SCALE GENOMIC DNA]</scope>
    <source>
        <strain evidence="2 3">RN42</strain>
    </source>
</reference>
<gene>
    <name evidence="2" type="ORF">BJ508DRAFT_61086</name>
</gene>
<dbReference type="AlphaFoldDB" id="A0A3N4ITK0"/>
<dbReference type="EMBL" id="ML119646">
    <property type="protein sequence ID" value="RPA87510.1"/>
    <property type="molecule type" value="Genomic_DNA"/>
</dbReference>
<dbReference type="Proteomes" id="UP000275078">
    <property type="component" value="Unassembled WGS sequence"/>
</dbReference>
<keyword evidence="3" id="KW-1185">Reference proteome</keyword>
<keyword evidence="1" id="KW-1133">Transmembrane helix</keyword>
<feature type="transmembrane region" description="Helical" evidence="1">
    <location>
        <begin position="21"/>
        <end position="48"/>
    </location>
</feature>